<dbReference type="Proteomes" id="UP001289374">
    <property type="component" value="Unassembled WGS sequence"/>
</dbReference>
<organism evidence="1 2">
    <name type="scientific">Sesamum angolense</name>
    <dbReference type="NCBI Taxonomy" id="2727404"/>
    <lineage>
        <taxon>Eukaryota</taxon>
        <taxon>Viridiplantae</taxon>
        <taxon>Streptophyta</taxon>
        <taxon>Embryophyta</taxon>
        <taxon>Tracheophyta</taxon>
        <taxon>Spermatophyta</taxon>
        <taxon>Magnoliopsida</taxon>
        <taxon>eudicotyledons</taxon>
        <taxon>Gunneridae</taxon>
        <taxon>Pentapetalae</taxon>
        <taxon>asterids</taxon>
        <taxon>lamiids</taxon>
        <taxon>Lamiales</taxon>
        <taxon>Pedaliaceae</taxon>
        <taxon>Sesamum</taxon>
    </lineage>
</organism>
<dbReference type="Gene3D" id="3.30.420.10">
    <property type="entry name" value="Ribonuclease H-like superfamily/Ribonuclease H"/>
    <property type="match status" value="1"/>
</dbReference>
<dbReference type="InterPro" id="IPR012337">
    <property type="entry name" value="RNaseH-like_sf"/>
</dbReference>
<dbReference type="PANTHER" id="PTHR48475:SF2">
    <property type="entry name" value="RIBONUCLEASE H"/>
    <property type="match status" value="1"/>
</dbReference>
<evidence type="ECO:0000313" key="2">
    <source>
        <dbReference type="Proteomes" id="UP001289374"/>
    </source>
</evidence>
<proteinExistence type="predicted"/>
<keyword evidence="2" id="KW-1185">Reference proteome</keyword>
<gene>
    <name evidence="1" type="ORF">Sango_2715700</name>
</gene>
<evidence type="ECO:0000313" key="1">
    <source>
        <dbReference type="EMBL" id="KAK4385917.1"/>
    </source>
</evidence>
<reference evidence="1" key="2">
    <citation type="journal article" date="2024" name="Plant">
        <title>Genomic evolution and insights into agronomic trait innovations of Sesamum species.</title>
        <authorList>
            <person name="Miao H."/>
            <person name="Wang L."/>
            <person name="Qu L."/>
            <person name="Liu H."/>
            <person name="Sun Y."/>
            <person name="Le M."/>
            <person name="Wang Q."/>
            <person name="Wei S."/>
            <person name="Zheng Y."/>
            <person name="Lin W."/>
            <person name="Duan Y."/>
            <person name="Cao H."/>
            <person name="Xiong S."/>
            <person name="Wang X."/>
            <person name="Wei L."/>
            <person name="Li C."/>
            <person name="Ma Q."/>
            <person name="Ju M."/>
            <person name="Zhao R."/>
            <person name="Li G."/>
            <person name="Mu C."/>
            <person name="Tian Q."/>
            <person name="Mei H."/>
            <person name="Zhang T."/>
            <person name="Gao T."/>
            <person name="Zhang H."/>
        </authorList>
    </citation>
    <scope>NUCLEOTIDE SEQUENCE</scope>
    <source>
        <strain evidence="1">K16</strain>
    </source>
</reference>
<dbReference type="SUPFAM" id="SSF53098">
    <property type="entry name" value="Ribonuclease H-like"/>
    <property type="match status" value="1"/>
</dbReference>
<name>A0AAE1W372_9LAMI</name>
<dbReference type="GO" id="GO:0003676">
    <property type="term" value="F:nucleic acid binding"/>
    <property type="evidence" value="ECO:0007669"/>
    <property type="project" value="InterPro"/>
</dbReference>
<evidence type="ECO:0008006" key="3">
    <source>
        <dbReference type="Google" id="ProtNLM"/>
    </source>
</evidence>
<dbReference type="AlphaFoldDB" id="A0AAE1W372"/>
<dbReference type="PANTHER" id="PTHR48475">
    <property type="entry name" value="RIBONUCLEASE H"/>
    <property type="match status" value="1"/>
</dbReference>
<sequence length="289" mass="33102">MTKWAVELSEHGIKFELRSNIKAQALADFISEVTENEDSTRSQYWEIFVDGSSTSSRSGVGIVIKSLEADYMEYVITLEFPASNNEAEYEAILLRSRLIHAAEARKVRACSNSHKAHGKLRGAKERKIEGVFVGENLTPTWTTLIVQFLRERILLEDHKVAKKVKLRAEYVLLEIQEESCGNHSGARSLARKVLRQGYYWPMMLKDASALETPFNLVYGTEVVLPAEIGEETWKVRSYDSTINSESRREDLDLMEEKREMAERGICIYKSKMARAYDDRVRPPSSRKEI</sequence>
<protein>
    <recommendedName>
        <fullName evidence="3">RNase H type-1 domain-containing protein</fullName>
    </recommendedName>
</protein>
<dbReference type="EMBL" id="JACGWL010000016">
    <property type="protein sequence ID" value="KAK4385917.1"/>
    <property type="molecule type" value="Genomic_DNA"/>
</dbReference>
<accession>A0AAE1W372</accession>
<reference evidence="1" key="1">
    <citation type="submission" date="2020-06" db="EMBL/GenBank/DDBJ databases">
        <authorList>
            <person name="Li T."/>
            <person name="Hu X."/>
            <person name="Zhang T."/>
            <person name="Song X."/>
            <person name="Zhang H."/>
            <person name="Dai N."/>
            <person name="Sheng W."/>
            <person name="Hou X."/>
            <person name="Wei L."/>
        </authorList>
    </citation>
    <scope>NUCLEOTIDE SEQUENCE</scope>
    <source>
        <strain evidence="1">K16</strain>
        <tissue evidence="1">Leaf</tissue>
    </source>
</reference>
<comment type="caution">
    <text evidence="1">The sequence shown here is derived from an EMBL/GenBank/DDBJ whole genome shotgun (WGS) entry which is preliminary data.</text>
</comment>
<dbReference type="InterPro" id="IPR036397">
    <property type="entry name" value="RNaseH_sf"/>
</dbReference>